<feature type="region of interest" description="Disordered" evidence="2">
    <location>
        <begin position="65"/>
        <end position="115"/>
    </location>
</feature>
<evidence type="ECO:0000313" key="4">
    <source>
        <dbReference type="EMBL" id="KAG2194437.1"/>
    </source>
</evidence>
<feature type="domain" description="CCHC-type" evidence="3">
    <location>
        <begin position="48"/>
        <end position="63"/>
    </location>
</feature>
<dbReference type="OrthoDB" id="2286764at2759"/>
<feature type="compositionally biased region" description="Basic and acidic residues" evidence="2">
    <location>
        <begin position="65"/>
        <end position="75"/>
    </location>
</feature>
<dbReference type="PROSITE" id="PS50158">
    <property type="entry name" value="ZF_CCHC"/>
    <property type="match status" value="1"/>
</dbReference>
<evidence type="ECO:0000256" key="1">
    <source>
        <dbReference type="PROSITE-ProRule" id="PRU00047"/>
    </source>
</evidence>
<sequence length="115" mass="12734">MAFDLLCVEIVSWFSTPPSFKGAPPVSHSCRQSGHIRSYCPVLAKRQCFRCKGLGHTARFCPKEDSETTIEEAKTKSTKSQLASAQQEKSDFVNEEVPTNFNTTLEGSVNDEDMG</sequence>
<dbReference type="GO" id="GO:0003676">
    <property type="term" value="F:nucleic acid binding"/>
    <property type="evidence" value="ECO:0007669"/>
    <property type="project" value="InterPro"/>
</dbReference>
<dbReference type="SUPFAM" id="SSF57756">
    <property type="entry name" value="Retrovirus zinc finger-like domains"/>
    <property type="match status" value="1"/>
</dbReference>
<dbReference type="AlphaFoldDB" id="A0A8H7UUE2"/>
<keyword evidence="1" id="KW-0862">Zinc</keyword>
<feature type="compositionally biased region" description="Polar residues" evidence="2">
    <location>
        <begin position="78"/>
        <end position="87"/>
    </location>
</feature>
<organism evidence="4 5">
    <name type="scientific">Mucor plumbeus</name>
    <dbReference type="NCBI Taxonomy" id="97098"/>
    <lineage>
        <taxon>Eukaryota</taxon>
        <taxon>Fungi</taxon>
        <taxon>Fungi incertae sedis</taxon>
        <taxon>Mucoromycota</taxon>
        <taxon>Mucoromycotina</taxon>
        <taxon>Mucoromycetes</taxon>
        <taxon>Mucorales</taxon>
        <taxon>Mucorineae</taxon>
        <taxon>Mucoraceae</taxon>
        <taxon>Mucor</taxon>
    </lineage>
</organism>
<protein>
    <recommendedName>
        <fullName evidence="3">CCHC-type domain-containing protein</fullName>
    </recommendedName>
</protein>
<keyword evidence="1" id="KW-0479">Metal-binding</keyword>
<gene>
    <name evidence="4" type="ORF">INT46_011333</name>
</gene>
<evidence type="ECO:0000313" key="5">
    <source>
        <dbReference type="Proteomes" id="UP000650833"/>
    </source>
</evidence>
<keyword evidence="1" id="KW-0863">Zinc-finger</keyword>
<evidence type="ECO:0000256" key="2">
    <source>
        <dbReference type="SAM" id="MobiDB-lite"/>
    </source>
</evidence>
<dbReference type="InterPro" id="IPR001878">
    <property type="entry name" value="Znf_CCHC"/>
</dbReference>
<evidence type="ECO:0000259" key="3">
    <source>
        <dbReference type="PROSITE" id="PS50158"/>
    </source>
</evidence>
<dbReference type="InterPro" id="IPR036875">
    <property type="entry name" value="Znf_CCHC_sf"/>
</dbReference>
<dbReference type="Pfam" id="PF00098">
    <property type="entry name" value="zf-CCHC"/>
    <property type="match status" value="1"/>
</dbReference>
<feature type="compositionally biased region" description="Polar residues" evidence="2">
    <location>
        <begin position="97"/>
        <end position="107"/>
    </location>
</feature>
<proteinExistence type="predicted"/>
<accession>A0A8H7UUE2</accession>
<dbReference type="Gene3D" id="4.10.60.10">
    <property type="entry name" value="Zinc finger, CCHC-type"/>
    <property type="match status" value="1"/>
</dbReference>
<dbReference type="Proteomes" id="UP000650833">
    <property type="component" value="Unassembled WGS sequence"/>
</dbReference>
<name>A0A8H7UUE2_9FUNG</name>
<reference evidence="4" key="1">
    <citation type="submission" date="2020-12" db="EMBL/GenBank/DDBJ databases">
        <title>Metabolic potential, ecology and presence of endohyphal bacteria is reflected in genomic diversity of Mucoromycotina.</title>
        <authorList>
            <person name="Muszewska A."/>
            <person name="Okrasinska A."/>
            <person name="Steczkiewicz K."/>
            <person name="Drgas O."/>
            <person name="Orlowska M."/>
            <person name="Perlinska-Lenart U."/>
            <person name="Aleksandrzak-Piekarczyk T."/>
            <person name="Szatraj K."/>
            <person name="Zielenkiewicz U."/>
            <person name="Pilsyk S."/>
            <person name="Malc E."/>
            <person name="Mieczkowski P."/>
            <person name="Kruszewska J.S."/>
            <person name="Biernat P."/>
            <person name="Pawlowska J."/>
        </authorList>
    </citation>
    <scope>NUCLEOTIDE SEQUENCE</scope>
    <source>
        <strain evidence="4">CBS 226.32</strain>
    </source>
</reference>
<comment type="caution">
    <text evidence="4">The sequence shown here is derived from an EMBL/GenBank/DDBJ whole genome shotgun (WGS) entry which is preliminary data.</text>
</comment>
<dbReference type="EMBL" id="JAEPRC010000586">
    <property type="protein sequence ID" value="KAG2194437.1"/>
    <property type="molecule type" value="Genomic_DNA"/>
</dbReference>
<keyword evidence="5" id="KW-1185">Reference proteome</keyword>
<dbReference type="GO" id="GO:0008270">
    <property type="term" value="F:zinc ion binding"/>
    <property type="evidence" value="ECO:0007669"/>
    <property type="project" value="UniProtKB-KW"/>
</dbReference>
<dbReference type="SMART" id="SM00343">
    <property type="entry name" value="ZnF_C2HC"/>
    <property type="match status" value="2"/>
</dbReference>